<dbReference type="RefSeq" id="WP_035380126.1">
    <property type="nucleotide sequence ID" value="NZ_AZQP01000026.1"/>
</dbReference>
<dbReference type="InterPro" id="IPR005149">
    <property type="entry name" value="Tscrpt_reg_PadR_N"/>
</dbReference>
<name>A0A017RU49_9CLOT</name>
<dbReference type="Proteomes" id="UP000019681">
    <property type="component" value="Unassembled WGS sequence"/>
</dbReference>
<protein>
    <submittedName>
        <fullName evidence="2">PadR family transcripitonal regulator</fullName>
    </submittedName>
</protein>
<accession>A0A017RU49</accession>
<dbReference type="InterPro" id="IPR036390">
    <property type="entry name" value="WH_DNA-bd_sf"/>
</dbReference>
<dbReference type="Gene3D" id="1.10.10.10">
    <property type="entry name" value="Winged helix-like DNA-binding domain superfamily/Winged helix DNA-binding domain"/>
    <property type="match status" value="1"/>
</dbReference>
<sequence>MTKGENRNRQFPNKLNTTAIVKMFILCFLSQRSHYGNELIDKIEISLNYKWRPSPGMIYPLLRTMEESQLIVGWWDEPDKKTKRNYKITDIGIKHFEKLKLLYKPLLDESLTIITNTLNTIFK</sequence>
<dbReference type="InterPro" id="IPR036388">
    <property type="entry name" value="WH-like_DNA-bd_sf"/>
</dbReference>
<dbReference type="SUPFAM" id="SSF46785">
    <property type="entry name" value="Winged helix' DNA-binding domain"/>
    <property type="match status" value="1"/>
</dbReference>
<comment type="caution">
    <text evidence="2">The sequence shown here is derived from an EMBL/GenBank/DDBJ whole genome shotgun (WGS) entry which is preliminary data.</text>
</comment>
<dbReference type="EMBL" id="AZQP01000026">
    <property type="protein sequence ID" value="EYE88202.1"/>
    <property type="molecule type" value="Genomic_DNA"/>
</dbReference>
<evidence type="ECO:0000313" key="3">
    <source>
        <dbReference type="Proteomes" id="UP000019681"/>
    </source>
</evidence>
<evidence type="ECO:0000259" key="1">
    <source>
        <dbReference type="Pfam" id="PF03551"/>
    </source>
</evidence>
<reference evidence="2 3" key="1">
    <citation type="journal article" date="2014" name="Genome Announc.">
        <title>Draft Genome Sequence of Fervidicella metallireducens Strain AeBT, an Iron-Reducing Thermoanaerobe from the Great Artesian Basin.</title>
        <authorList>
            <person name="Patel B.K."/>
        </authorList>
    </citation>
    <scope>NUCLEOTIDE SEQUENCE [LARGE SCALE GENOMIC DNA]</scope>
    <source>
        <strain evidence="2 3">AeB</strain>
    </source>
</reference>
<dbReference type="Pfam" id="PF03551">
    <property type="entry name" value="PadR"/>
    <property type="match status" value="1"/>
</dbReference>
<gene>
    <name evidence="2" type="ORF">Q428_09225</name>
</gene>
<evidence type="ECO:0000313" key="2">
    <source>
        <dbReference type="EMBL" id="EYE88202.1"/>
    </source>
</evidence>
<keyword evidence="3" id="KW-1185">Reference proteome</keyword>
<feature type="domain" description="Transcription regulator PadR N-terminal" evidence="1">
    <location>
        <begin position="25"/>
        <end position="97"/>
    </location>
</feature>
<dbReference type="PANTHER" id="PTHR43252">
    <property type="entry name" value="TRANSCRIPTIONAL REGULATOR YQJI"/>
    <property type="match status" value="1"/>
</dbReference>
<dbReference type="OrthoDB" id="1683430at2"/>
<organism evidence="2 3">
    <name type="scientific">Fervidicella metallireducens AeB</name>
    <dbReference type="NCBI Taxonomy" id="1403537"/>
    <lineage>
        <taxon>Bacteria</taxon>
        <taxon>Bacillati</taxon>
        <taxon>Bacillota</taxon>
        <taxon>Clostridia</taxon>
        <taxon>Eubacteriales</taxon>
        <taxon>Clostridiaceae</taxon>
        <taxon>Fervidicella</taxon>
    </lineage>
</organism>
<dbReference type="AlphaFoldDB" id="A0A017RU49"/>
<dbReference type="PANTHER" id="PTHR43252:SF2">
    <property type="entry name" value="TRANSCRIPTION REGULATOR, PADR-LIKE FAMILY"/>
    <property type="match status" value="1"/>
</dbReference>
<dbReference type="STRING" id="1403537.Q428_09225"/>
<proteinExistence type="predicted"/>